<dbReference type="NCBIfam" id="NF001986">
    <property type="entry name" value="PRK00779.1"/>
    <property type="match status" value="1"/>
</dbReference>
<keyword evidence="3 5" id="KW-0808">Transferase</keyword>
<evidence type="ECO:0000259" key="7">
    <source>
        <dbReference type="Pfam" id="PF02729"/>
    </source>
</evidence>
<dbReference type="Proteomes" id="UP000008631">
    <property type="component" value="Chromosome"/>
</dbReference>
<dbReference type="EC" id="2.1.3.3" evidence="5"/>
<dbReference type="GO" id="GO:0016597">
    <property type="term" value="F:amino acid binding"/>
    <property type="evidence" value="ECO:0007669"/>
    <property type="project" value="InterPro"/>
</dbReference>
<feature type="binding site" evidence="5">
    <location>
        <position position="103"/>
    </location>
    <ligand>
        <name>carbamoyl phosphate</name>
        <dbReference type="ChEBI" id="CHEBI:58228"/>
    </ligand>
</feature>
<dbReference type="PRINTS" id="PR00100">
    <property type="entry name" value="AOTCASE"/>
</dbReference>
<protein>
    <recommendedName>
        <fullName evidence="5">Ornithine carbamoyltransferase, catabolic</fullName>
        <shortName evidence="5">OTCase</shortName>
        <ecNumber evidence="5">2.1.3.3</ecNumber>
    </recommendedName>
</protein>
<evidence type="ECO:0000256" key="1">
    <source>
        <dbReference type="ARBA" id="ARBA00004975"/>
    </source>
</evidence>
<evidence type="ECO:0000256" key="2">
    <source>
        <dbReference type="ARBA" id="ARBA00007805"/>
    </source>
</evidence>
<dbReference type="InterPro" id="IPR002292">
    <property type="entry name" value="Orn/put_carbamltrans"/>
</dbReference>
<reference evidence="8 9" key="1">
    <citation type="journal article" date="2011" name="Stand. Genomic Sci.">
        <title>Complete genome sequence of Isosphaera pallida type strain (IS1B).</title>
        <authorList>
            <consortium name="US DOE Joint Genome Institute (JGI-PGF)"/>
            <person name="Goker M."/>
            <person name="Cleland D."/>
            <person name="Saunders E."/>
            <person name="Lapidus A."/>
            <person name="Nolan M."/>
            <person name="Lucas S."/>
            <person name="Hammon N."/>
            <person name="Deshpande S."/>
            <person name="Cheng J.F."/>
            <person name="Tapia R."/>
            <person name="Han C."/>
            <person name="Goodwin L."/>
            <person name="Pitluck S."/>
            <person name="Liolios K."/>
            <person name="Pagani I."/>
            <person name="Ivanova N."/>
            <person name="Mavromatis K."/>
            <person name="Pati A."/>
            <person name="Chen A."/>
            <person name="Palaniappan K."/>
            <person name="Land M."/>
            <person name="Hauser L."/>
            <person name="Chang Y.J."/>
            <person name="Jeffries C.D."/>
            <person name="Detter J.C."/>
            <person name="Beck B."/>
            <person name="Woyke T."/>
            <person name="Bristow J."/>
            <person name="Eisen J.A."/>
            <person name="Markowitz V."/>
            <person name="Hugenholtz P."/>
            <person name="Kyrpides N.C."/>
            <person name="Klenk H.P."/>
        </authorList>
    </citation>
    <scope>NUCLEOTIDE SEQUENCE [LARGE SCALE GENOMIC DNA]</scope>
    <source>
        <strain evidence="9">ATCC 43644 / DSM 9630 / IS1B</strain>
    </source>
</reference>
<dbReference type="FunCoup" id="E8R0Q9">
    <property type="interactions" value="414"/>
</dbReference>
<comment type="caution">
    <text evidence="5">Lacks conserved residue(s) required for the propagation of feature annotation.</text>
</comment>
<dbReference type="SUPFAM" id="SSF53671">
    <property type="entry name" value="Aspartate/ornithine carbamoyltransferase"/>
    <property type="match status" value="1"/>
</dbReference>
<dbReference type="eggNOG" id="COG0078">
    <property type="taxonomic scope" value="Bacteria"/>
</dbReference>
<dbReference type="InParanoid" id="E8R0Q9"/>
<feature type="binding site" evidence="5">
    <location>
        <begin position="227"/>
        <end position="228"/>
    </location>
    <ligand>
        <name>L-ornithine</name>
        <dbReference type="ChEBI" id="CHEBI:46911"/>
    </ligand>
</feature>
<evidence type="ECO:0000259" key="6">
    <source>
        <dbReference type="Pfam" id="PF00185"/>
    </source>
</evidence>
<dbReference type="FunFam" id="3.40.50.1370:FF:000008">
    <property type="entry name" value="Ornithine carbamoyltransferase"/>
    <property type="match status" value="1"/>
</dbReference>
<dbReference type="GO" id="GO:0004585">
    <property type="term" value="F:ornithine carbamoyltransferase activity"/>
    <property type="evidence" value="ECO:0007669"/>
    <property type="project" value="UniProtKB-UniRule"/>
</dbReference>
<dbReference type="Gene3D" id="3.40.50.1370">
    <property type="entry name" value="Aspartate/ornithine carbamoyltransferase"/>
    <property type="match status" value="2"/>
</dbReference>
<comment type="pathway">
    <text evidence="1">Amino-acid biosynthesis; L-arginine biosynthesis; L-arginine from L-ornithine and carbamoyl phosphate: step 1/3.</text>
</comment>
<dbReference type="NCBIfam" id="TIGR00658">
    <property type="entry name" value="orni_carb_tr"/>
    <property type="match status" value="1"/>
</dbReference>
<evidence type="ECO:0000256" key="4">
    <source>
        <dbReference type="ARBA" id="ARBA00048772"/>
    </source>
</evidence>
<evidence type="ECO:0000256" key="5">
    <source>
        <dbReference type="HAMAP-Rule" id="MF_01109"/>
    </source>
</evidence>
<dbReference type="HAMAP" id="MF_01109">
    <property type="entry name" value="OTCase"/>
    <property type="match status" value="1"/>
</dbReference>
<organism evidence="8 9">
    <name type="scientific">Isosphaera pallida (strain ATCC 43644 / DSM 9630 / IS1B)</name>
    <dbReference type="NCBI Taxonomy" id="575540"/>
    <lineage>
        <taxon>Bacteria</taxon>
        <taxon>Pseudomonadati</taxon>
        <taxon>Planctomycetota</taxon>
        <taxon>Planctomycetia</taxon>
        <taxon>Isosphaerales</taxon>
        <taxon>Isosphaeraceae</taxon>
        <taxon>Isosphaera</taxon>
    </lineage>
</organism>
<sequence>MPRHLLDLFELTPDDFTAILDRAEDLKREWSQGQRPARLPGRTLGLIFEKPSLRTRVSFETAMVHLGGKGLYLNAEDVGMGSREPIEDCARVLSEYLDALAIRAYRHELIETVARYARVPVINALSDLAHPCQALADMMTLREEFGRLDGLHIVFVGDGNNVARSLAVACALGGARLTLAAPPAYAFPDDFAARVRSVGRPDTYDHQPDPSLAVARADAIYTDVWISMGQEEEATRRLSHFQRYQVDEALMAKAPAHAVFLHCLPARRGEEVTASVIDGSASRVIAQAGNRMHVQKGLLSWLLA</sequence>
<feature type="domain" description="Aspartate/ornithine carbamoyltransferase carbamoyl-P binding" evidence="7">
    <location>
        <begin position="3"/>
        <end position="143"/>
    </location>
</feature>
<keyword evidence="5" id="KW-0963">Cytoplasm</keyword>
<dbReference type="EMBL" id="CP002353">
    <property type="protein sequence ID" value="ADV61244.1"/>
    <property type="molecule type" value="Genomic_DNA"/>
</dbReference>
<evidence type="ECO:0000256" key="3">
    <source>
        <dbReference type="ARBA" id="ARBA00022679"/>
    </source>
</evidence>
<dbReference type="InterPro" id="IPR024904">
    <property type="entry name" value="OTCase_ArgI"/>
</dbReference>
<comment type="subcellular location">
    <subcellularLocation>
        <location evidence="5">Cytoplasm</location>
    </subcellularLocation>
</comment>
<feature type="binding site" evidence="5">
    <location>
        <begin position="130"/>
        <end position="133"/>
    </location>
    <ligand>
        <name>carbamoyl phosphate</name>
        <dbReference type="ChEBI" id="CHEBI:58228"/>
    </ligand>
</feature>
<dbReference type="GO" id="GO:0005737">
    <property type="term" value="C:cytoplasm"/>
    <property type="evidence" value="ECO:0007669"/>
    <property type="project" value="UniProtKB-SubCell"/>
</dbReference>
<dbReference type="PANTHER" id="PTHR45753">
    <property type="entry name" value="ORNITHINE CARBAMOYLTRANSFERASE, MITOCHONDRIAL"/>
    <property type="match status" value="1"/>
</dbReference>
<dbReference type="PANTHER" id="PTHR45753:SF3">
    <property type="entry name" value="ORNITHINE TRANSCARBAMYLASE, MITOCHONDRIAL"/>
    <property type="match status" value="1"/>
</dbReference>
<dbReference type="STRING" id="575540.Isop_0652"/>
<dbReference type="PRINTS" id="PR00102">
    <property type="entry name" value="OTCASE"/>
</dbReference>
<proteinExistence type="inferred from homology"/>
<feature type="binding site" evidence="5">
    <location>
        <position position="161"/>
    </location>
    <ligand>
        <name>L-ornithine</name>
        <dbReference type="ChEBI" id="CHEBI:46911"/>
    </ligand>
</feature>
<evidence type="ECO:0000313" key="9">
    <source>
        <dbReference type="Proteomes" id="UP000008631"/>
    </source>
</evidence>
<dbReference type="HOGENOM" id="CLU_043846_3_2_0"/>
<dbReference type="GO" id="GO:0019240">
    <property type="term" value="P:citrulline biosynthetic process"/>
    <property type="evidence" value="ECO:0007669"/>
    <property type="project" value="TreeGrafter"/>
</dbReference>
<feature type="binding site" evidence="5">
    <location>
        <position position="291"/>
    </location>
    <ligand>
        <name>carbamoyl phosphate</name>
        <dbReference type="ChEBI" id="CHEBI:58228"/>
    </ligand>
</feature>
<evidence type="ECO:0000313" key="8">
    <source>
        <dbReference type="EMBL" id="ADV61244.1"/>
    </source>
</evidence>
<dbReference type="OrthoDB" id="9802587at2"/>
<dbReference type="GO" id="GO:0042450">
    <property type="term" value="P:L-arginine biosynthetic process via ornithine"/>
    <property type="evidence" value="ECO:0007669"/>
    <property type="project" value="UniProtKB-UniRule"/>
</dbReference>
<comment type="catalytic activity">
    <reaction evidence="4 5">
        <text>carbamoyl phosphate + L-ornithine = L-citrulline + phosphate + H(+)</text>
        <dbReference type="Rhea" id="RHEA:19513"/>
        <dbReference type="ChEBI" id="CHEBI:15378"/>
        <dbReference type="ChEBI" id="CHEBI:43474"/>
        <dbReference type="ChEBI" id="CHEBI:46911"/>
        <dbReference type="ChEBI" id="CHEBI:57743"/>
        <dbReference type="ChEBI" id="CHEBI:58228"/>
        <dbReference type="EC" id="2.1.3.3"/>
    </reaction>
</comment>
<feature type="domain" description="Aspartate/ornithine carbamoyltransferase Asp/Orn-binding" evidence="6">
    <location>
        <begin position="149"/>
        <end position="302"/>
    </location>
</feature>
<feature type="binding site" evidence="5">
    <location>
        <position position="223"/>
    </location>
    <ligand>
        <name>L-ornithine</name>
        <dbReference type="ChEBI" id="CHEBI:46911"/>
    </ligand>
</feature>
<accession>E8R0Q9</accession>
<name>E8R0Q9_ISOPI</name>
<dbReference type="UniPathway" id="UPA00254">
    <property type="reaction ID" value="UER00365"/>
</dbReference>
<dbReference type="AlphaFoldDB" id="E8R0Q9"/>
<dbReference type="Pfam" id="PF02729">
    <property type="entry name" value="OTCace_N"/>
    <property type="match status" value="1"/>
</dbReference>
<feature type="binding site" evidence="5">
    <location>
        <begin position="263"/>
        <end position="264"/>
    </location>
    <ligand>
        <name>carbamoyl phosphate</name>
        <dbReference type="ChEBI" id="CHEBI:58228"/>
    </ligand>
</feature>
<keyword evidence="9" id="KW-1185">Reference proteome</keyword>
<comment type="pathway">
    <text evidence="5">Amino-acid degradation; L-arginine degradation via ADI pathway; carbamoyl phosphate from L-arginine: step 2/2.</text>
</comment>
<dbReference type="InterPro" id="IPR006132">
    <property type="entry name" value="Asp/Orn_carbamoyltranf_P-bd"/>
</dbReference>
<dbReference type="InterPro" id="IPR006131">
    <property type="entry name" value="Asp_carbamoyltransf_Asp/Orn-bd"/>
</dbReference>
<dbReference type="InterPro" id="IPR006130">
    <property type="entry name" value="Asp/Orn_carbamoylTrfase"/>
</dbReference>
<comment type="similarity">
    <text evidence="2 5">Belongs to the aspartate/ornithine carbamoyltransferase superfamily. OTCase family.</text>
</comment>
<dbReference type="RefSeq" id="WP_013563533.1">
    <property type="nucleotide sequence ID" value="NC_014962.1"/>
</dbReference>
<keyword evidence="5" id="KW-0056">Arginine metabolism</keyword>
<dbReference type="InterPro" id="IPR036901">
    <property type="entry name" value="Asp/Orn_carbamoylTrfase_sf"/>
</dbReference>
<dbReference type="Pfam" id="PF00185">
    <property type="entry name" value="OTCace"/>
    <property type="match status" value="1"/>
</dbReference>
<gene>
    <name evidence="5" type="primary">arcB</name>
    <name evidence="8" type="ordered locus">Isop_0652</name>
</gene>
<dbReference type="KEGG" id="ipa:Isop_0652"/>